<sequence length="88" mass="10280">MELSGGTAGTRGTFPRWPRYFAMAEDLSFRRKPLTPEQRQARDAVRRVEAEKAMRDHEQAQKAFYANKERLREERLAREAREATAPKT</sequence>
<evidence type="ECO:0000313" key="1">
    <source>
        <dbReference type="EMBL" id="BAL76803.1"/>
    </source>
</evidence>
<reference evidence="1 2" key="1">
    <citation type="journal article" date="2012" name="Microbes Environ.">
        <title>Complete genome sequence of Bradyrhizobium sp. S23321: insights into symbiosis evolution in soil oligotrophs.</title>
        <authorList>
            <person name="Okubo T."/>
            <person name="Tsukui T."/>
            <person name="Maita H."/>
            <person name="Okamoto S."/>
            <person name="Oshima K."/>
            <person name="Fujisawa T."/>
            <person name="Saito A."/>
            <person name="Futamata H."/>
            <person name="Hattori R."/>
            <person name="Shimomura Y."/>
            <person name="Haruta S."/>
            <person name="Morimoto S."/>
            <person name="Wang Y."/>
            <person name="Sakai Y."/>
            <person name="Hattori M."/>
            <person name="Aizawa S."/>
            <person name="Nagashima K.V.P."/>
            <person name="Masuda S."/>
            <person name="Hattori T."/>
            <person name="Yamashita A."/>
            <person name="Bao Z."/>
            <person name="Hayatsu M."/>
            <person name="Kajiya-Kanegae H."/>
            <person name="Yoshinaga I."/>
            <person name="Sakamoto K."/>
            <person name="Toyota K."/>
            <person name="Nakao M."/>
            <person name="Kohara M."/>
            <person name="Anda M."/>
            <person name="Niwa R."/>
            <person name="Jung-Hwan P."/>
            <person name="Sameshima-Saito R."/>
            <person name="Tokuda S."/>
            <person name="Yamamoto S."/>
            <person name="Yamamoto S."/>
            <person name="Yokoyama T."/>
            <person name="Akutsu T."/>
            <person name="Nakamura Y."/>
            <person name="Nakahira-Yanaka Y."/>
            <person name="Takada Hoshino Y."/>
            <person name="Hirakawa H."/>
            <person name="Mitsui H."/>
            <person name="Terasawa K."/>
            <person name="Itakura M."/>
            <person name="Sato S."/>
            <person name="Ikeda-Ohtsubo W."/>
            <person name="Sakakura N."/>
            <person name="Kaminuma E."/>
            <person name="Minamisawa K."/>
        </authorList>
    </citation>
    <scope>NUCLEOTIDE SEQUENCE [LARGE SCALE GENOMIC DNA]</scope>
    <source>
        <strain evidence="1 2">S23321</strain>
    </source>
</reference>
<dbReference type="Proteomes" id="UP000007886">
    <property type="component" value="Chromosome"/>
</dbReference>
<name>A0AAI8MF63_9BRAD</name>
<dbReference type="KEGG" id="brs:S23_36040"/>
<protein>
    <submittedName>
        <fullName evidence="1">Uncharacterized protein</fullName>
    </submittedName>
</protein>
<gene>
    <name evidence="1" type="ORF">S23_36040</name>
</gene>
<dbReference type="AlphaFoldDB" id="A0AAI8MF63"/>
<organism evidence="1 2">
    <name type="scientific">Bradyrhizobium cosmicum</name>
    <dbReference type="NCBI Taxonomy" id="1404864"/>
    <lineage>
        <taxon>Bacteria</taxon>
        <taxon>Pseudomonadati</taxon>
        <taxon>Pseudomonadota</taxon>
        <taxon>Alphaproteobacteria</taxon>
        <taxon>Hyphomicrobiales</taxon>
        <taxon>Nitrobacteraceae</taxon>
        <taxon>Bradyrhizobium</taxon>
    </lineage>
</organism>
<accession>A0AAI8MF63</accession>
<keyword evidence="2" id="KW-1185">Reference proteome</keyword>
<proteinExistence type="predicted"/>
<dbReference type="EMBL" id="AP012279">
    <property type="protein sequence ID" value="BAL76803.1"/>
    <property type="molecule type" value="Genomic_DNA"/>
</dbReference>
<evidence type="ECO:0000313" key="2">
    <source>
        <dbReference type="Proteomes" id="UP000007886"/>
    </source>
</evidence>